<dbReference type="CDD" id="cd00609">
    <property type="entry name" value="AAT_like"/>
    <property type="match status" value="1"/>
</dbReference>
<accession>A0ABT2EEL2</accession>
<gene>
    <name evidence="2" type="ORF">LLY24_09405</name>
</gene>
<dbReference type="SUPFAM" id="SSF53383">
    <property type="entry name" value="PLP-dependent transferases"/>
    <property type="match status" value="1"/>
</dbReference>
<dbReference type="PANTHER" id="PTHR46577">
    <property type="entry name" value="HTH-TYPE TRANSCRIPTIONAL REGULATORY PROTEIN GABR"/>
    <property type="match status" value="1"/>
</dbReference>
<dbReference type="GO" id="GO:0008483">
    <property type="term" value="F:transaminase activity"/>
    <property type="evidence" value="ECO:0007669"/>
    <property type="project" value="UniProtKB-KW"/>
</dbReference>
<keyword evidence="2" id="KW-0808">Transferase</keyword>
<protein>
    <submittedName>
        <fullName evidence="2">PLP-dependent aminotransferase family protein</fullName>
    </submittedName>
</protein>
<feature type="domain" description="Aminotransferase class I/classII large" evidence="1">
    <location>
        <begin position="42"/>
        <end position="360"/>
    </location>
</feature>
<dbReference type="InterPro" id="IPR015421">
    <property type="entry name" value="PyrdxlP-dep_Trfase_major"/>
</dbReference>
<proteinExistence type="predicted"/>
<evidence type="ECO:0000259" key="1">
    <source>
        <dbReference type="Pfam" id="PF00155"/>
    </source>
</evidence>
<dbReference type="Gene3D" id="3.40.640.10">
    <property type="entry name" value="Type I PLP-dependent aspartate aminotransferase-like (Major domain)"/>
    <property type="match status" value="1"/>
</dbReference>
<dbReference type="InterPro" id="IPR015424">
    <property type="entry name" value="PyrdxlP-dep_Trfase"/>
</dbReference>
<dbReference type="EMBL" id="JAJISC010000004">
    <property type="protein sequence ID" value="MCS2609530.1"/>
    <property type="molecule type" value="Genomic_DNA"/>
</dbReference>
<dbReference type="InterPro" id="IPR004839">
    <property type="entry name" value="Aminotransferase_I/II_large"/>
</dbReference>
<sequence length="370" mass="40751">MPLTLGVEQTAADGLLDLVFNMPGADCDVEFLRSGLKRLAAAGDLEAMLRYQPHGGRPHERQILADHIAKFLGVFPWEQLLIVSGAQHGLSTVVFGLLKIGETVATDALTYTGFKTIAALHGLNLTAVASREGMMDPDDLDRLCRCGKIRAVYLMPTVHNPLGTVMSEERRHQIVAVARRHDLIIIEDAAYAFLEPCPPTSLIELAPERTFHVGGFSKSIGTGLRLGYVITPKDYMDVLTLVIRATTWNVPAIISALLIGWIEDGTLEKSEKNRRRDGAYRQQICREHLKGIPIVAHKNASFAWLPLDRKQRAEPIITRLIEKGFAVSGGSAFAVTESVPQALRIAFGGVKEDQLRKALDCVREEILYAQ</sequence>
<dbReference type="InterPro" id="IPR015422">
    <property type="entry name" value="PyrdxlP-dep_Trfase_small"/>
</dbReference>
<comment type="caution">
    <text evidence="2">The sequence shown here is derived from an EMBL/GenBank/DDBJ whole genome shotgun (WGS) entry which is preliminary data.</text>
</comment>
<dbReference type="Pfam" id="PF00155">
    <property type="entry name" value="Aminotran_1_2"/>
    <property type="match status" value="1"/>
</dbReference>
<dbReference type="PANTHER" id="PTHR46577:SF1">
    <property type="entry name" value="HTH-TYPE TRANSCRIPTIONAL REGULATORY PROTEIN GABR"/>
    <property type="match status" value="1"/>
</dbReference>
<dbReference type="Gene3D" id="3.90.1150.10">
    <property type="entry name" value="Aspartate Aminotransferase, domain 1"/>
    <property type="match status" value="1"/>
</dbReference>
<name>A0ABT2EEL2_9GAMM</name>
<evidence type="ECO:0000313" key="3">
    <source>
        <dbReference type="Proteomes" id="UP001165542"/>
    </source>
</evidence>
<keyword evidence="2" id="KW-0032">Aminotransferase</keyword>
<dbReference type="InterPro" id="IPR051446">
    <property type="entry name" value="HTH_trans_reg/aminotransferase"/>
</dbReference>
<organism evidence="2 3">
    <name type="scientific">Halomonas dongshanensis</name>
    <dbReference type="NCBI Taxonomy" id="2890835"/>
    <lineage>
        <taxon>Bacteria</taxon>
        <taxon>Pseudomonadati</taxon>
        <taxon>Pseudomonadota</taxon>
        <taxon>Gammaproteobacteria</taxon>
        <taxon>Oceanospirillales</taxon>
        <taxon>Halomonadaceae</taxon>
        <taxon>Halomonas</taxon>
    </lineage>
</organism>
<dbReference type="Proteomes" id="UP001165542">
    <property type="component" value="Unassembled WGS sequence"/>
</dbReference>
<dbReference type="RefSeq" id="WP_259036044.1">
    <property type="nucleotide sequence ID" value="NZ_JAJISC010000004.1"/>
</dbReference>
<reference evidence="2" key="1">
    <citation type="submission" date="2021-11" db="EMBL/GenBank/DDBJ databases">
        <title>Halomonas sp., isolated from a coastal aquaculture zone in Dongshan Bay.</title>
        <authorList>
            <person name="Lin W."/>
        </authorList>
    </citation>
    <scope>NUCLEOTIDE SEQUENCE</scope>
    <source>
        <strain evidence="2">Yzlin-01</strain>
    </source>
</reference>
<keyword evidence="3" id="KW-1185">Reference proteome</keyword>
<evidence type="ECO:0000313" key="2">
    <source>
        <dbReference type="EMBL" id="MCS2609530.1"/>
    </source>
</evidence>